<feature type="transmembrane region" description="Helical" evidence="5">
    <location>
        <begin position="291"/>
        <end position="308"/>
    </location>
</feature>
<keyword evidence="7" id="KW-1185">Reference proteome</keyword>
<dbReference type="PANTHER" id="PTHR43701">
    <property type="entry name" value="MEMBRANE TRANSPORTER PROTEIN MJ0441-RELATED"/>
    <property type="match status" value="1"/>
</dbReference>
<keyword evidence="4 5" id="KW-0472">Membrane</keyword>
<comment type="caution">
    <text evidence="6">The sequence shown here is derived from an EMBL/GenBank/DDBJ whole genome shotgun (WGS) entry which is preliminary data.</text>
</comment>
<evidence type="ECO:0000313" key="6">
    <source>
        <dbReference type="EMBL" id="MDQ0347248.1"/>
    </source>
</evidence>
<feature type="transmembrane region" description="Helical" evidence="5">
    <location>
        <begin position="232"/>
        <end position="256"/>
    </location>
</feature>
<feature type="transmembrane region" description="Helical" evidence="5">
    <location>
        <begin position="101"/>
        <end position="122"/>
    </location>
</feature>
<dbReference type="PANTHER" id="PTHR43701:SF12">
    <property type="entry name" value="MEMBRANE TRANSPORTER PROTEIN YTNM-RELATED"/>
    <property type="match status" value="1"/>
</dbReference>
<feature type="transmembrane region" description="Helical" evidence="5">
    <location>
        <begin position="190"/>
        <end position="220"/>
    </location>
</feature>
<comment type="subcellular location">
    <subcellularLocation>
        <location evidence="5">Cell membrane</location>
        <topology evidence="5">Multi-pass membrane protein</topology>
    </subcellularLocation>
    <subcellularLocation>
        <location evidence="1">Membrane</location>
        <topology evidence="1">Multi-pass membrane protein</topology>
    </subcellularLocation>
</comment>
<evidence type="ECO:0000256" key="5">
    <source>
        <dbReference type="RuleBase" id="RU363041"/>
    </source>
</evidence>
<evidence type="ECO:0000256" key="4">
    <source>
        <dbReference type="ARBA" id="ARBA00023136"/>
    </source>
</evidence>
<name>A0ABU0DFY7_9HYPH</name>
<feature type="transmembrane region" description="Helical" evidence="5">
    <location>
        <begin position="262"/>
        <end position="279"/>
    </location>
</feature>
<comment type="similarity">
    <text evidence="5">Belongs to the 4-toluene sulfonate uptake permease (TSUP) (TC 2.A.102) family.</text>
</comment>
<dbReference type="InterPro" id="IPR002781">
    <property type="entry name" value="TM_pro_TauE-like"/>
</dbReference>
<evidence type="ECO:0000313" key="7">
    <source>
        <dbReference type="Proteomes" id="UP001238467"/>
    </source>
</evidence>
<proteinExistence type="inferred from homology"/>
<dbReference type="Pfam" id="PF01925">
    <property type="entry name" value="TauE"/>
    <property type="match status" value="1"/>
</dbReference>
<feature type="transmembrane region" description="Helical" evidence="5">
    <location>
        <begin position="61"/>
        <end position="81"/>
    </location>
</feature>
<dbReference type="Proteomes" id="UP001238467">
    <property type="component" value="Unassembled WGS sequence"/>
</dbReference>
<evidence type="ECO:0000256" key="3">
    <source>
        <dbReference type="ARBA" id="ARBA00022989"/>
    </source>
</evidence>
<evidence type="ECO:0000256" key="1">
    <source>
        <dbReference type="ARBA" id="ARBA00004141"/>
    </source>
</evidence>
<reference evidence="6 7" key="1">
    <citation type="submission" date="2023-07" db="EMBL/GenBank/DDBJ databases">
        <title>Genomic Encyclopedia of Type Strains, Phase IV (KMG-IV): sequencing the most valuable type-strain genomes for metagenomic binning, comparative biology and taxonomic classification.</title>
        <authorList>
            <person name="Goeker M."/>
        </authorList>
    </citation>
    <scope>NUCLEOTIDE SEQUENCE [LARGE SCALE GENOMIC DNA]</scope>
    <source>
        <strain evidence="6 7">DSM 1277</strain>
    </source>
</reference>
<accession>A0ABU0DFY7</accession>
<keyword evidence="2 5" id="KW-0812">Transmembrane</keyword>
<evidence type="ECO:0000256" key="2">
    <source>
        <dbReference type="ARBA" id="ARBA00022692"/>
    </source>
</evidence>
<protein>
    <recommendedName>
        <fullName evidence="5">Probable membrane transporter protein</fullName>
    </recommendedName>
</protein>
<gene>
    <name evidence="6" type="ORF">J2S76_001672</name>
</gene>
<keyword evidence="3 5" id="KW-1133">Transmembrane helix</keyword>
<sequence length="327" mass="34647">MLGESCYGLSTLPTLPDLPVTIYLPIAELPVNIFTLLALGIAVGFISGMFGVGGGFLMTPLLIFLGVPPAVAVASVSTHMAASSFSGTLTYLRRRMVDVRLGLMLLAGGLTGTLAGVVAFMLLRRHGQLDLVIAVTYIVMLGTIGSLMVAESLRALLREWRGEKTNVKRPGAHPWFLRMPFKMRFRQSRIYVSVIPVVVIGFAIGFLGALMGIGGGFILVPALIYLLRVPTLTSIATSLMLTLVTMTAAILMHAVLNQTVDAVLGLVLMVGGTIGAQFGARAGQAMPAEKLRLLLGLLVLAVGLRVAVDQIVTPADFYAVSIDEAAR</sequence>
<feature type="transmembrane region" description="Helical" evidence="5">
    <location>
        <begin position="129"/>
        <end position="150"/>
    </location>
</feature>
<keyword evidence="5" id="KW-1003">Cell membrane</keyword>
<organism evidence="6 7">
    <name type="scientific">Ancylobacter vacuolatus</name>
    <dbReference type="NCBI Taxonomy" id="223389"/>
    <lineage>
        <taxon>Bacteria</taxon>
        <taxon>Pseudomonadati</taxon>
        <taxon>Pseudomonadota</taxon>
        <taxon>Alphaproteobacteria</taxon>
        <taxon>Hyphomicrobiales</taxon>
        <taxon>Xanthobacteraceae</taxon>
        <taxon>Ancylobacter</taxon>
    </lineage>
</organism>
<dbReference type="EMBL" id="JAUSUH010000003">
    <property type="protein sequence ID" value="MDQ0347248.1"/>
    <property type="molecule type" value="Genomic_DNA"/>
</dbReference>
<dbReference type="InterPro" id="IPR051598">
    <property type="entry name" value="TSUP/Inactive_protease-like"/>
</dbReference>